<evidence type="ECO:0000313" key="2">
    <source>
        <dbReference type="Proteomes" id="UP000009183"/>
    </source>
</evidence>
<reference evidence="2" key="1">
    <citation type="journal article" date="2007" name="Nature">
        <title>The grapevine genome sequence suggests ancestral hexaploidization in major angiosperm phyla.</title>
        <authorList>
            <consortium name="The French-Italian Public Consortium for Grapevine Genome Characterization."/>
            <person name="Jaillon O."/>
            <person name="Aury J.-M."/>
            <person name="Noel B."/>
            <person name="Policriti A."/>
            <person name="Clepet C."/>
            <person name="Casagrande A."/>
            <person name="Choisne N."/>
            <person name="Aubourg S."/>
            <person name="Vitulo N."/>
            <person name="Jubin C."/>
            <person name="Vezzi A."/>
            <person name="Legeai F."/>
            <person name="Hugueney P."/>
            <person name="Dasilva C."/>
            <person name="Horner D."/>
            <person name="Mica E."/>
            <person name="Jublot D."/>
            <person name="Poulain J."/>
            <person name="Bruyere C."/>
            <person name="Billault A."/>
            <person name="Segurens B."/>
            <person name="Gouyvenoux M."/>
            <person name="Ugarte E."/>
            <person name="Cattonaro F."/>
            <person name="Anthouard V."/>
            <person name="Vico V."/>
            <person name="Del Fabbro C."/>
            <person name="Alaux M."/>
            <person name="Di Gaspero G."/>
            <person name="Dumas V."/>
            <person name="Felice N."/>
            <person name="Paillard S."/>
            <person name="Juman I."/>
            <person name="Moroldo M."/>
            <person name="Scalabrin S."/>
            <person name="Canaguier A."/>
            <person name="Le Clainche I."/>
            <person name="Malacrida G."/>
            <person name="Durand E."/>
            <person name="Pesole G."/>
            <person name="Laucou V."/>
            <person name="Chatelet P."/>
            <person name="Merdinoglu D."/>
            <person name="Delledonne M."/>
            <person name="Pezzotti M."/>
            <person name="Lecharny A."/>
            <person name="Scarpelli C."/>
            <person name="Artiguenave F."/>
            <person name="Pe M.E."/>
            <person name="Valle G."/>
            <person name="Morgante M."/>
            <person name="Caboche M."/>
            <person name="Adam-Blondon A.-F."/>
            <person name="Weissenbach J."/>
            <person name="Quetier F."/>
            <person name="Wincker P."/>
        </authorList>
    </citation>
    <scope>NUCLEOTIDE SEQUENCE [LARGE SCALE GENOMIC DNA]</scope>
    <source>
        <strain evidence="2">cv. Pinot noir / PN40024</strain>
    </source>
</reference>
<protein>
    <submittedName>
        <fullName evidence="1">Uncharacterized protein</fullName>
    </submittedName>
</protein>
<accession>F6I4E6</accession>
<dbReference type="EMBL" id="FN596745">
    <property type="protein sequence ID" value="CCB61783.1"/>
    <property type="molecule type" value="Genomic_DNA"/>
</dbReference>
<evidence type="ECO:0000313" key="1">
    <source>
        <dbReference type="EMBL" id="CCB61783.1"/>
    </source>
</evidence>
<dbReference type="AlphaFoldDB" id="F6I4E6"/>
<name>F6I4E6_VITVI</name>
<dbReference type="PaxDb" id="29760-VIT_05s0062g00500.t01"/>
<proteinExistence type="predicted"/>
<keyword evidence="2" id="KW-1185">Reference proteome</keyword>
<sequence>MEQRGMWANSSLGKDFPMRSCWRRRWEEIHSEEWIYSGDGKIGERRKNGRSPIFMMVLIILVQELSYSIYYACHHLVQTTKSYKVVRRDKATRMDEGFILLPVHNLHGLQFNGCTVQFGIDHAPWRVHTMDISNTLPF</sequence>
<dbReference type="STRING" id="29760.F6I4E6"/>
<dbReference type="InParanoid" id="F6I4E6"/>
<dbReference type="Proteomes" id="UP000009183">
    <property type="component" value="Chromosome 5"/>
</dbReference>
<gene>
    <name evidence="1" type="ordered locus">VIT_05s0062g00500</name>
</gene>
<organism evidence="1 2">
    <name type="scientific">Vitis vinifera</name>
    <name type="common">Grape</name>
    <dbReference type="NCBI Taxonomy" id="29760"/>
    <lineage>
        <taxon>Eukaryota</taxon>
        <taxon>Viridiplantae</taxon>
        <taxon>Streptophyta</taxon>
        <taxon>Embryophyta</taxon>
        <taxon>Tracheophyta</taxon>
        <taxon>Spermatophyta</taxon>
        <taxon>Magnoliopsida</taxon>
        <taxon>eudicotyledons</taxon>
        <taxon>Gunneridae</taxon>
        <taxon>Pentapetalae</taxon>
        <taxon>rosids</taxon>
        <taxon>Vitales</taxon>
        <taxon>Vitaceae</taxon>
        <taxon>Viteae</taxon>
        <taxon>Vitis</taxon>
    </lineage>
</organism>
<dbReference type="HOGENOM" id="CLU_1858915_0_0_1"/>